<dbReference type="Pfam" id="PF01841">
    <property type="entry name" value="Transglut_core"/>
    <property type="match status" value="1"/>
</dbReference>
<protein>
    <submittedName>
        <fullName evidence="3">Transglutaminase</fullName>
    </submittedName>
</protein>
<sequence>MLSRFFLICFVFFWNCIDIQAQNYAPGKITIAELEEKMHPKDSGAVAAILASNVTINLNLSGNSEKLIRKKIKIYKSDGYHFSNVHLYFGAGRSGYLNILSAYTYNLVDGKIVKSKLKPESEFIEKTNNSYWIKKLAFPDVKEGSIIEYEYREDVGFLSRYDWSFQENIPVNYSELKTTIPDDFIFKKNMRGFFSPKIITKATRAYGRNATEATYVYQNLPAMKEESYVNNINNYRTGIFFELERVEIPGQLYKTFSSDWTSVAKTIYGFESFGAELNKTGYFEDDLKTLLLGKNNPTEKLTTILDFVKANINWNNHLGFSCEKGVRKAYKEKTGNCADINLMLTAMLRYAGLTANPVLISTRSNGIAFFPNISAFNAVITAVENGDDIILVDAADKFSSPNVLPLRDLNWIGRLIRKDGTSESIDLMPKKMSSNNVSIDYSIEENGKINGKIRRQSTDYNAMAIRNVFSNTKEETYLENLENKNGKIQVSDYKRDNEKEYLLPATESFSFISNDLSEMIGGKIYINPMLFLANTKNPFKQENREYPVDFGFPFAEKYNISIRIPEGFTVESIPKAEGLVMEEGLGIFKYNIALNDNVLQLLILHQINSPIVAREQYGILREYYKVMTAKQTEKIVLKKI</sequence>
<keyword evidence="4" id="KW-1185">Reference proteome</keyword>
<evidence type="ECO:0000259" key="1">
    <source>
        <dbReference type="Pfam" id="PF01841"/>
    </source>
</evidence>
<dbReference type="Pfam" id="PF12969">
    <property type="entry name" value="DUF3857"/>
    <property type="match status" value="1"/>
</dbReference>
<dbReference type="InterPro" id="IPR002931">
    <property type="entry name" value="Transglutaminase-like"/>
</dbReference>
<dbReference type="Gene3D" id="3.10.620.30">
    <property type="match status" value="1"/>
</dbReference>
<name>A0A2S1YGJ4_9FLAO</name>
<dbReference type="InterPro" id="IPR024618">
    <property type="entry name" value="DUF3857"/>
</dbReference>
<evidence type="ECO:0000313" key="4">
    <source>
        <dbReference type="Proteomes" id="UP000245250"/>
    </source>
</evidence>
<dbReference type="Gene3D" id="2.60.40.3140">
    <property type="match status" value="1"/>
</dbReference>
<dbReference type="Gene3D" id="2.60.120.1130">
    <property type="match status" value="1"/>
</dbReference>
<feature type="domain" description="DUF3857" evidence="2">
    <location>
        <begin position="62"/>
        <end position="187"/>
    </location>
</feature>
<feature type="domain" description="Transglutaminase-like" evidence="1">
    <location>
        <begin position="292"/>
        <end position="362"/>
    </location>
</feature>
<evidence type="ECO:0000313" key="3">
    <source>
        <dbReference type="EMBL" id="AWK03163.1"/>
    </source>
</evidence>
<reference evidence="3 4" key="1">
    <citation type="submission" date="2018-05" db="EMBL/GenBank/DDBJ databases">
        <title>Genome sequencing of Flavobacterium sp. HYN0056.</title>
        <authorList>
            <person name="Yi H."/>
            <person name="Baek C."/>
        </authorList>
    </citation>
    <scope>NUCLEOTIDE SEQUENCE [LARGE SCALE GENOMIC DNA]</scope>
    <source>
        <strain evidence="3 4">HYN0056</strain>
    </source>
</reference>
<proteinExistence type="predicted"/>
<dbReference type="Proteomes" id="UP000245250">
    <property type="component" value="Chromosome"/>
</dbReference>
<dbReference type="AlphaFoldDB" id="A0A2S1YGJ4"/>
<dbReference type="RefSeq" id="WP_109190747.1">
    <property type="nucleotide sequence ID" value="NZ_CP029255.1"/>
</dbReference>
<dbReference type="EMBL" id="CP029255">
    <property type="protein sequence ID" value="AWK03163.1"/>
    <property type="molecule type" value="Genomic_DNA"/>
</dbReference>
<dbReference type="OrthoDB" id="98874at2"/>
<accession>A0A2S1YGJ4</accession>
<evidence type="ECO:0000259" key="2">
    <source>
        <dbReference type="Pfam" id="PF12969"/>
    </source>
</evidence>
<gene>
    <name evidence="3" type="ORF">HYN56_02595</name>
</gene>
<dbReference type="KEGG" id="fcr:HYN56_02595"/>
<organism evidence="3 4">
    <name type="scientific">Flavobacterium crocinum</name>
    <dbReference type="NCBI Taxonomy" id="2183896"/>
    <lineage>
        <taxon>Bacteria</taxon>
        <taxon>Pseudomonadati</taxon>
        <taxon>Bacteroidota</taxon>
        <taxon>Flavobacteriia</taxon>
        <taxon>Flavobacteriales</taxon>
        <taxon>Flavobacteriaceae</taxon>
        <taxon>Flavobacterium</taxon>
    </lineage>
</organism>